<protein>
    <submittedName>
        <fullName evidence="4">DUF21 domain-containing protein</fullName>
    </submittedName>
</protein>
<evidence type="ECO:0000313" key="6">
    <source>
        <dbReference type="Proteomes" id="UP000518091"/>
    </source>
</evidence>
<reference evidence="4 6" key="2">
    <citation type="submission" date="2020-07" db="EMBL/GenBank/DDBJ databases">
        <title>Identification of Halomonas strains.</title>
        <authorList>
            <person name="Xiao Z."/>
            <person name="Shen J."/>
        </authorList>
    </citation>
    <scope>NUCLEOTIDE SEQUENCE [LARGE SCALE GENOMIC DNA]</scope>
    <source>
        <strain evidence="4 6">DSM 17331</strain>
    </source>
</reference>
<keyword evidence="1 2" id="KW-0812">Transmembrane</keyword>
<dbReference type="RefSeq" id="WP_181514910.1">
    <property type="nucleotide sequence ID" value="NZ_JABFUB010000010.1"/>
</dbReference>
<proteinExistence type="predicted"/>
<feature type="transmembrane region" description="Helical" evidence="2">
    <location>
        <begin position="80"/>
        <end position="98"/>
    </location>
</feature>
<feature type="transmembrane region" description="Helical" evidence="2">
    <location>
        <begin position="55"/>
        <end position="74"/>
    </location>
</feature>
<dbReference type="AlphaFoldDB" id="A0A7V9W1S3"/>
<dbReference type="InterPro" id="IPR002550">
    <property type="entry name" value="CNNM"/>
</dbReference>
<name>A0A7V9W1S3_9GAMM</name>
<dbReference type="GO" id="GO:0016020">
    <property type="term" value="C:membrane"/>
    <property type="evidence" value="ECO:0007669"/>
    <property type="project" value="UniProtKB-UniRule"/>
</dbReference>
<feature type="transmembrane region" description="Helical" evidence="2">
    <location>
        <begin position="6"/>
        <end position="34"/>
    </location>
</feature>
<dbReference type="InterPro" id="IPR045095">
    <property type="entry name" value="ACDP"/>
</dbReference>
<dbReference type="PANTHER" id="PTHR12064">
    <property type="entry name" value="METAL TRANSPORTER CNNM"/>
    <property type="match status" value="1"/>
</dbReference>
<evidence type="ECO:0000256" key="2">
    <source>
        <dbReference type="SAM" id="Phobius"/>
    </source>
</evidence>
<dbReference type="EMBL" id="JACEFT010000011">
    <property type="protein sequence ID" value="MBA2779435.1"/>
    <property type="molecule type" value="Genomic_DNA"/>
</dbReference>
<comment type="caution">
    <text evidence="4">The sequence shown here is derived from an EMBL/GenBank/DDBJ whole genome shotgun (WGS) entry which is preliminary data.</text>
</comment>
<keyword evidence="1 2" id="KW-1133">Transmembrane helix</keyword>
<evidence type="ECO:0000313" key="7">
    <source>
        <dbReference type="Proteomes" id="UP000814353"/>
    </source>
</evidence>
<keyword evidence="1 2" id="KW-0472">Membrane</keyword>
<evidence type="ECO:0000259" key="3">
    <source>
        <dbReference type="PROSITE" id="PS51846"/>
    </source>
</evidence>
<dbReference type="GO" id="GO:0010960">
    <property type="term" value="P:magnesium ion homeostasis"/>
    <property type="evidence" value="ECO:0007669"/>
    <property type="project" value="InterPro"/>
</dbReference>
<evidence type="ECO:0000256" key="1">
    <source>
        <dbReference type="PROSITE-ProRule" id="PRU01193"/>
    </source>
</evidence>
<feature type="domain" description="CNNM transmembrane" evidence="3">
    <location>
        <begin position="1"/>
        <end position="173"/>
    </location>
</feature>
<dbReference type="PROSITE" id="PS51846">
    <property type="entry name" value="CNNM"/>
    <property type="match status" value="1"/>
</dbReference>
<organism evidence="4 6">
    <name type="scientific">Billgrantia kenyensis</name>
    <dbReference type="NCBI Taxonomy" id="321266"/>
    <lineage>
        <taxon>Bacteria</taxon>
        <taxon>Pseudomonadati</taxon>
        <taxon>Pseudomonadota</taxon>
        <taxon>Gammaproteobacteria</taxon>
        <taxon>Oceanospirillales</taxon>
        <taxon>Halomonadaceae</taxon>
        <taxon>Billgrantia</taxon>
    </lineage>
</organism>
<dbReference type="Proteomes" id="UP000518091">
    <property type="component" value="Unassembled WGS sequence"/>
</dbReference>
<sequence>MTLLTWIGIALCLVQSATFSGLNLAFFTIGKLELELEARKGNPRARRVLALRQDSNLLLVTILWGNVAVNVLLALLSGSVMGAVAAFLFSTVIITLFAEILPQAFFSRHALAMASGLAPLIRFYQLLLWPVTRPTAWVLDRWLGPEAIPYFKERDLHQLIRLHMESTETEIDWVEGRGAMNFLTLDDVPLGREGEALDPDSIITLPFHGRLPIFPEIERTRHDDFLRSLQASGRSRVVVVDESGEPRLVIDTDSLLRAALFDPDLFNPLAHCHRPIVVRDPATPLGEVIGCFRVHAAHREDDVLDEDVILLWGEERRILTGSDVLGRLLRGIVLATPEGISVTGSGPR</sequence>
<evidence type="ECO:0000313" key="4">
    <source>
        <dbReference type="EMBL" id="MBA2779435.1"/>
    </source>
</evidence>
<dbReference type="PANTHER" id="PTHR12064:SF94">
    <property type="entry name" value="UNEXTENDED PROTEIN"/>
    <property type="match status" value="1"/>
</dbReference>
<dbReference type="Proteomes" id="UP000814353">
    <property type="component" value="Unassembled WGS sequence"/>
</dbReference>
<evidence type="ECO:0000313" key="5">
    <source>
        <dbReference type="EMBL" id="MCG6662417.1"/>
    </source>
</evidence>
<dbReference type="Pfam" id="PF01595">
    <property type="entry name" value="CNNM"/>
    <property type="match status" value="1"/>
</dbReference>
<reference evidence="5 7" key="1">
    <citation type="submission" date="2020-05" db="EMBL/GenBank/DDBJ databases">
        <title>Comparative genomic analysis of denitrifying bacteria from Halomonas genus.</title>
        <authorList>
            <person name="Wang L."/>
            <person name="Shao Z."/>
        </authorList>
    </citation>
    <scope>NUCLEOTIDE SEQUENCE [LARGE SCALE GENOMIC DNA]</scope>
    <source>
        <strain evidence="5 7">DSM 17331</strain>
    </source>
</reference>
<accession>A0A7V9W1S3</accession>
<keyword evidence="7" id="KW-1185">Reference proteome</keyword>
<gene>
    <name evidence="4" type="ORF">H1D44_11025</name>
    <name evidence="5" type="ORF">HOP48_12770</name>
</gene>
<dbReference type="EMBL" id="JABFUB010000010">
    <property type="protein sequence ID" value="MCG6662417.1"/>
    <property type="molecule type" value="Genomic_DNA"/>
</dbReference>